<accession>A0ABY7WJD6</accession>
<dbReference type="SUPFAM" id="SSF50969">
    <property type="entry name" value="YVTN repeat-like/Quinoprotein amine dehydrogenase"/>
    <property type="match status" value="1"/>
</dbReference>
<name>A0ABY7WJD6_9SPHI</name>
<evidence type="ECO:0008006" key="3">
    <source>
        <dbReference type="Google" id="ProtNLM"/>
    </source>
</evidence>
<organism evidence="1 2">
    <name type="scientific">Sphingobacterium oryzagri</name>
    <dbReference type="NCBI Taxonomy" id="3025669"/>
    <lineage>
        <taxon>Bacteria</taxon>
        <taxon>Pseudomonadati</taxon>
        <taxon>Bacteroidota</taxon>
        <taxon>Sphingobacteriia</taxon>
        <taxon>Sphingobacteriales</taxon>
        <taxon>Sphingobacteriaceae</taxon>
        <taxon>Sphingobacterium</taxon>
    </lineage>
</organism>
<dbReference type="InterPro" id="IPR011044">
    <property type="entry name" value="Quino_amine_DH_bsu"/>
</dbReference>
<protein>
    <recommendedName>
        <fullName evidence="3">TolB-like 6-blade propeller-like</fullName>
    </recommendedName>
</protein>
<gene>
    <name evidence="1" type="ORF">PQ465_04835</name>
</gene>
<dbReference type="RefSeq" id="WP_274268420.1">
    <property type="nucleotide sequence ID" value="NZ_CP117880.1"/>
</dbReference>
<evidence type="ECO:0000313" key="1">
    <source>
        <dbReference type="EMBL" id="WDF69708.1"/>
    </source>
</evidence>
<dbReference type="Proteomes" id="UP001221558">
    <property type="component" value="Chromosome"/>
</dbReference>
<reference evidence="1 2" key="1">
    <citation type="submission" date="2023-02" db="EMBL/GenBank/DDBJ databases">
        <title>Genome sequence of Sphingobacterium sp. KACC 22765.</title>
        <authorList>
            <person name="Kim S."/>
            <person name="Heo J."/>
            <person name="Kwon S.-W."/>
        </authorList>
    </citation>
    <scope>NUCLEOTIDE SEQUENCE [LARGE SCALE GENOMIC DNA]</scope>
    <source>
        <strain evidence="1 2">KACC 22765</strain>
    </source>
</reference>
<dbReference type="EMBL" id="CP117880">
    <property type="protein sequence ID" value="WDF69708.1"/>
    <property type="molecule type" value="Genomic_DNA"/>
</dbReference>
<keyword evidence="2" id="KW-1185">Reference proteome</keyword>
<evidence type="ECO:0000313" key="2">
    <source>
        <dbReference type="Proteomes" id="UP001221558"/>
    </source>
</evidence>
<proteinExistence type="predicted"/>
<sequence length="375" mass="42742">MVKSSFILFCSIAALLYFAGCVKKEQKTPLKEFEKLPIEEIVGKQIILNSDTILNRPLSLIVQDSVAIFYDNSQLSGLTMLNLNDGSLIRRFAELGDKATEFNTNALTIDLNYARDNEFVVYQNNVPRRIFTFNIDSIIARGDYRPAYLMEFPKELSLNEVKFLSESKYLGIPSFIAGNQHQFAFFNSQKSQVTTALRLPDPADDYSKKFFSDSTYYAWLLNVLGGELKQRPHHPMEFAYFSYYNGLARVFEVSENGEITLISEKFNGYPKFEVLVSGEISKSKVDNDAVVSSINIATSKDRIYALYSGKKSGLENSHLGSMVLEYDWELNPIRILKLNRECYNLTIDRNNPNLLYVLTGPSNADVFYYDLTVIK</sequence>